<proteinExistence type="predicted"/>
<dbReference type="RefSeq" id="XP_067549069.1">
    <property type="nucleotide sequence ID" value="XM_067690622.1"/>
</dbReference>
<dbReference type="GeneID" id="93650462"/>
<dbReference type="Proteomes" id="UP000669133">
    <property type="component" value="Unassembled WGS sequence"/>
</dbReference>
<feature type="region of interest" description="Disordered" evidence="1">
    <location>
        <begin position="57"/>
        <end position="84"/>
    </location>
</feature>
<dbReference type="OrthoDB" id="4011899at2759"/>
<evidence type="ECO:0000256" key="1">
    <source>
        <dbReference type="SAM" id="MobiDB-lite"/>
    </source>
</evidence>
<feature type="compositionally biased region" description="Basic and acidic residues" evidence="1">
    <location>
        <begin position="65"/>
        <end position="79"/>
    </location>
</feature>
<feature type="domain" description="F-box" evidence="2">
    <location>
        <begin position="1"/>
        <end position="46"/>
    </location>
</feature>
<evidence type="ECO:0000259" key="2">
    <source>
        <dbReference type="PROSITE" id="PS50181"/>
    </source>
</evidence>
<name>A0A8H7ZDR7_9ASCO</name>
<evidence type="ECO:0000313" key="4">
    <source>
        <dbReference type="Proteomes" id="UP000669133"/>
    </source>
</evidence>
<sequence>MVCLADLPHEVLQKVFLHINQHQTLALAGLHSKLYFVAIPKLYQNIYVYEEWSSKKEEQEEEEDHEKGEVVDEEKTGEEKTEEDNFSFKFHKNLNTPKTNLYTIISRNVLERYLDQMSKDEVVCHIIIYQYNDSLSKRIVNHFKTIRVFEVISSFKVYKSGHGYEEGMREFMLDDLKTINPTCNTEFVPSPFAYRDPCPIPSGIKSTLSFDFFSQEDRFSDVLKEYPFLTCLTFFTIWLLGFPIAGDPCFYKLLKLRKLHFHSMTYTTVGTRISKAFDTSLLQELSLVGNILFDEVFSNHHLEKEFPMLVQLCLRNEGHPEKHIDNIQNLEEYSHKSLSMLIVTTKCGDMMAAKTMRKLQHNFPNASINWWYEPRLFVYGYLGENDSRVDSAFTHDINMLSPQLPFGIVGYHFPKSYDIANMWHYRTLRYSSDQKPKFQFIRKRFSDSELQDQSLSFLRKFYTDLELRAIYGQFMADHCPHLHAELKRLKLRM</sequence>
<dbReference type="InterPro" id="IPR001810">
    <property type="entry name" value="F-box_dom"/>
</dbReference>
<dbReference type="AlphaFoldDB" id="A0A8H7ZDR7"/>
<evidence type="ECO:0000313" key="3">
    <source>
        <dbReference type="EMBL" id="KAG5419953.1"/>
    </source>
</evidence>
<dbReference type="EMBL" id="JAEOAQ010000002">
    <property type="protein sequence ID" value="KAG5419953.1"/>
    <property type="molecule type" value="Genomic_DNA"/>
</dbReference>
<protein>
    <recommendedName>
        <fullName evidence="2">F-box domain-containing protein</fullName>
    </recommendedName>
</protein>
<comment type="caution">
    <text evidence="3">The sequence shown here is derived from an EMBL/GenBank/DDBJ whole genome shotgun (WGS) entry which is preliminary data.</text>
</comment>
<reference evidence="3 4" key="1">
    <citation type="submission" date="2020-12" db="EMBL/GenBank/DDBJ databases">
        <title>Effect of drift, selection, and recombination on the evolution of hybrid genomes in Candida yeast pathogens.</title>
        <authorList>
            <person name="Mixao V."/>
            <person name="Ksiezopolska E."/>
            <person name="Saus E."/>
            <person name="Boekhout T."/>
            <person name="Gacser A."/>
            <person name="Gabaldon T."/>
        </authorList>
    </citation>
    <scope>NUCLEOTIDE SEQUENCE [LARGE SCALE GENOMIC DNA]</scope>
    <source>
        <strain evidence="3 4">BP57</strain>
    </source>
</reference>
<dbReference type="PROSITE" id="PS50181">
    <property type="entry name" value="FBOX"/>
    <property type="match status" value="1"/>
</dbReference>
<accession>A0A8H7ZDR7</accession>
<organism evidence="3 4">
    <name type="scientific">Candida metapsilosis</name>
    <dbReference type="NCBI Taxonomy" id="273372"/>
    <lineage>
        <taxon>Eukaryota</taxon>
        <taxon>Fungi</taxon>
        <taxon>Dikarya</taxon>
        <taxon>Ascomycota</taxon>
        <taxon>Saccharomycotina</taxon>
        <taxon>Pichiomycetes</taxon>
        <taxon>Debaryomycetaceae</taxon>
        <taxon>Candida/Lodderomyces clade</taxon>
        <taxon>Candida</taxon>
    </lineage>
</organism>
<keyword evidence="4" id="KW-1185">Reference proteome</keyword>
<gene>
    <name evidence="3" type="ORF">I9W82_001833</name>
</gene>